<evidence type="ECO:0000313" key="2">
    <source>
        <dbReference type="EMBL" id="MEK0084395.1"/>
    </source>
</evidence>
<evidence type="ECO:0000256" key="1">
    <source>
        <dbReference type="SAM" id="SignalP"/>
    </source>
</evidence>
<protein>
    <recommendedName>
        <fullName evidence="4">Dihydrodipicolinate reductase</fullName>
    </recommendedName>
</protein>
<reference evidence="2 3" key="1">
    <citation type="submission" date="2024-01" db="EMBL/GenBank/DDBJ databases">
        <title>Multi-omics insights into the function and evolution of sodium benzoate biodegradation pathways in Benzoatithermus flavus gen. nov., sp. nov. from hot spring.</title>
        <authorList>
            <person name="Hu C.-J."/>
            <person name="Li W.-J."/>
        </authorList>
    </citation>
    <scope>NUCLEOTIDE SEQUENCE [LARGE SCALE GENOMIC DNA]</scope>
    <source>
        <strain evidence="2 3">SYSU G07066</strain>
    </source>
</reference>
<accession>A0ABU8XT69</accession>
<evidence type="ECO:0008006" key="4">
    <source>
        <dbReference type="Google" id="ProtNLM"/>
    </source>
</evidence>
<keyword evidence="1" id="KW-0732">Signal</keyword>
<feature type="signal peptide" evidence="1">
    <location>
        <begin position="1"/>
        <end position="21"/>
    </location>
</feature>
<gene>
    <name evidence="2" type="ORF">U1T56_14655</name>
</gene>
<organism evidence="2 3">
    <name type="scientific">Benzoatithermus flavus</name>
    <dbReference type="NCBI Taxonomy" id="3108223"/>
    <lineage>
        <taxon>Bacteria</taxon>
        <taxon>Pseudomonadati</taxon>
        <taxon>Pseudomonadota</taxon>
        <taxon>Alphaproteobacteria</taxon>
        <taxon>Geminicoccales</taxon>
        <taxon>Geminicoccaceae</taxon>
        <taxon>Benzoatithermus</taxon>
    </lineage>
</organism>
<feature type="chain" id="PRO_5045845475" description="Dihydrodipicolinate reductase" evidence="1">
    <location>
        <begin position="22"/>
        <end position="122"/>
    </location>
</feature>
<comment type="caution">
    <text evidence="2">The sequence shown here is derived from an EMBL/GenBank/DDBJ whole genome shotgun (WGS) entry which is preliminary data.</text>
</comment>
<keyword evidence="3" id="KW-1185">Reference proteome</keyword>
<proteinExistence type="predicted"/>
<evidence type="ECO:0000313" key="3">
    <source>
        <dbReference type="Proteomes" id="UP001375743"/>
    </source>
</evidence>
<name>A0ABU8XT69_9PROT</name>
<dbReference type="EMBL" id="JBBLZC010000014">
    <property type="protein sequence ID" value="MEK0084395.1"/>
    <property type="molecule type" value="Genomic_DNA"/>
</dbReference>
<dbReference type="Proteomes" id="UP001375743">
    <property type="component" value="Unassembled WGS sequence"/>
</dbReference>
<sequence>MRRPLVAWTMTFVLMAAGVAAQDAVPVGPDEVKRELVGKTWRVELPDGQAAVEAFRADGTVEINGGLNDVGTWRLWEKGYCTQWRRMRNGAERCFTLDRTKDGHYRIYKPDGEISMTILGFE</sequence>
<dbReference type="RefSeq" id="WP_418160243.1">
    <property type="nucleotide sequence ID" value="NZ_JBBLZC010000014.1"/>
</dbReference>